<comment type="caution">
    <text evidence="1">The sequence shown here is derived from an EMBL/GenBank/DDBJ whole genome shotgun (WGS) entry which is preliminary data.</text>
</comment>
<gene>
    <name evidence="1" type="ORF">ACIBG2_38045</name>
</gene>
<organism evidence="1 2">
    <name type="scientific">Nonomuraea typhae</name>
    <dbReference type="NCBI Taxonomy" id="2603600"/>
    <lineage>
        <taxon>Bacteria</taxon>
        <taxon>Bacillati</taxon>
        <taxon>Actinomycetota</taxon>
        <taxon>Actinomycetes</taxon>
        <taxon>Streptosporangiales</taxon>
        <taxon>Streptosporangiaceae</taxon>
        <taxon>Nonomuraea</taxon>
    </lineage>
</organism>
<reference evidence="1 2" key="1">
    <citation type="submission" date="2024-10" db="EMBL/GenBank/DDBJ databases">
        <title>The Natural Products Discovery Center: Release of the First 8490 Sequenced Strains for Exploring Actinobacteria Biosynthetic Diversity.</title>
        <authorList>
            <person name="Kalkreuter E."/>
            <person name="Kautsar S.A."/>
            <person name="Yang D."/>
            <person name="Bader C.D."/>
            <person name="Teijaro C.N."/>
            <person name="Fluegel L."/>
            <person name="Davis C.M."/>
            <person name="Simpson J.R."/>
            <person name="Lauterbach L."/>
            <person name="Steele A.D."/>
            <person name="Gui C."/>
            <person name="Meng S."/>
            <person name="Li G."/>
            <person name="Viehrig K."/>
            <person name="Ye F."/>
            <person name="Su P."/>
            <person name="Kiefer A.F."/>
            <person name="Nichols A."/>
            <person name="Cepeda A.J."/>
            <person name="Yan W."/>
            <person name="Fan B."/>
            <person name="Jiang Y."/>
            <person name="Adhikari A."/>
            <person name="Zheng C.-J."/>
            <person name="Schuster L."/>
            <person name="Cowan T.M."/>
            <person name="Smanski M.J."/>
            <person name="Chevrette M.G."/>
            <person name="De Carvalho L.P.S."/>
            <person name="Shen B."/>
        </authorList>
    </citation>
    <scope>NUCLEOTIDE SEQUENCE [LARGE SCALE GENOMIC DNA]</scope>
    <source>
        <strain evidence="1 2">NPDC050545</strain>
    </source>
</reference>
<protein>
    <submittedName>
        <fullName evidence="1">Uncharacterized protein</fullName>
    </submittedName>
</protein>
<dbReference type="RefSeq" id="WP_397089024.1">
    <property type="nucleotide sequence ID" value="NZ_JBITGY010000011.1"/>
</dbReference>
<proteinExistence type="predicted"/>
<keyword evidence="2" id="KW-1185">Reference proteome</keyword>
<name>A0ABW7Z4Z1_9ACTN</name>
<evidence type="ECO:0000313" key="1">
    <source>
        <dbReference type="EMBL" id="MFI6503236.1"/>
    </source>
</evidence>
<sequence length="78" mass="8581">MKPAGSLDARERLPVVAAMIDTARLQEVIKVLDRQRPADNHVWARQSAVEATCMIVFTENLGRSAGPDRRRPGSPRSG</sequence>
<dbReference type="Proteomes" id="UP001612741">
    <property type="component" value="Unassembled WGS sequence"/>
</dbReference>
<accession>A0ABW7Z4Z1</accession>
<evidence type="ECO:0000313" key="2">
    <source>
        <dbReference type="Proteomes" id="UP001612741"/>
    </source>
</evidence>
<dbReference type="EMBL" id="JBITGY010000011">
    <property type="protein sequence ID" value="MFI6503236.1"/>
    <property type="molecule type" value="Genomic_DNA"/>
</dbReference>